<dbReference type="InterPro" id="IPR011008">
    <property type="entry name" value="Dimeric_a/b-barrel"/>
</dbReference>
<keyword evidence="3" id="KW-0119">Carbohydrate metabolism</keyword>
<dbReference type="EMBL" id="JACIBY010000011">
    <property type="protein sequence ID" value="MBB3840607.1"/>
    <property type="molecule type" value="Genomic_DNA"/>
</dbReference>
<accession>A0A7W5ZNC1</accession>
<keyword evidence="1" id="KW-0963">Cytoplasm</keyword>
<dbReference type="EC" id="5.1.3.32" evidence="5"/>
<proteinExistence type="inferred from homology"/>
<dbReference type="Pfam" id="PF05336">
    <property type="entry name" value="rhaM"/>
    <property type="match status" value="1"/>
</dbReference>
<dbReference type="GO" id="GO:0005737">
    <property type="term" value="C:cytoplasm"/>
    <property type="evidence" value="ECO:0007669"/>
    <property type="project" value="InterPro"/>
</dbReference>
<organism evidence="6 7">
    <name type="scientific">Runella defluvii</name>
    <dbReference type="NCBI Taxonomy" id="370973"/>
    <lineage>
        <taxon>Bacteria</taxon>
        <taxon>Pseudomonadati</taxon>
        <taxon>Bacteroidota</taxon>
        <taxon>Cytophagia</taxon>
        <taxon>Cytophagales</taxon>
        <taxon>Spirosomataceae</taxon>
        <taxon>Runella</taxon>
    </lineage>
</organism>
<comment type="caution">
    <text evidence="6">The sequence shown here is derived from an EMBL/GenBank/DDBJ whole genome shotgun (WGS) entry which is preliminary data.</text>
</comment>
<evidence type="ECO:0000313" key="6">
    <source>
        <dbReference type="EMBL" id="MBB3840607.1"/>
    </source>
</evidence>
<dbReference type="NCBIfam" id="TIGR02625">
    <property type="entry name" value="YiiL_rotase"/>
    <property type="match status" value="1"/>
</dbReference>
<dbReference type="RefSeq" id="WP_183977681.1">
    <property type="nucleotide sequence ID" value="NZ_JACIBY010000011.1"/>
</dbReference>
<dbReference type="AlphaFoldDB" id="A0A7W5ZNC1"/>
<dbReference type="InterPro" id="IPR008000">
    <property type="entry name" value="Rham/fucose_mutarotase"/>
</dbReference>
<dbReference type="SUPFAM" id="SSF54909">
    <property type="entry name" value="Dimeric alpha+beta barrel"/>
    <property type="match status" value="1"/>
</dbReference>
<evidence type="ECO:0000256" key="3">
    <source>
        <dbReference type="ARBA" id="ARBA00023277"/>
    </source>
</evidence>
<dbReference type="HAMAP" id="MF_01663">
    <property type="entry name" value="L_rham_rotase"/>
    <property type="match status" value="1"/>
</dbReference>
<evidence type="ECO:0000256" key="4">
    <source>
        <dbReference type="ARBA" id="ARBA00023308"/>
    </source>
</evidence>
<protein>
    <recommendedName>
        <fullName evidence="5">L-rhamnose mutarotase</fullName>
        <ecNumber evidence="5">5.1.3.32</ecNumber>
    </recommendedName>
</protein>
<keyword evidence="7" id="KW-1185">Reference proteome</keyword>
<dbReference type="PANTHER" id="PTHR34389">
    <property type="entry name" value="L-RHAMNOSE MUTAROTASE"/>
    <property type="match status" value="1"/>
</dbReference>
<evidence type="ECO:0000256" key="5">
    <source>
        <dbReference type="NCBIfam" id="TIGR02625"/>
    </source>
</evidence>
<dbReference type="GO" id="GO:0019301">
    <property type="term" value="P:rhamnose catabolic process"/>
    <property type="evidence" value="ECO:0007669"/>
    <property type="project" value="UniProtKB-UniRule"/>
</dbReference>
<evidence type="ECO:0000256" key="1">
    <source>
        <dbReference type="ARBA" id="ARBA00022490"/>
    </source>
</evidence>
<name>A0A7W5ZNC1_9BACT</name>
<reference evidence="6 7" key="1">
    <citation type="submission" date="2020-08" db="EMBL/GenBank/DDBJ databases">
        <title>Genomic Encyclopedia of Type Strains, Phase IV (KMG-IV): sequencing the most valuable type-strain genomes for metagenomic binning, comparative biology and taxonomic classification.</title>
        <authorList>
            <person name="Goeker M."/>
        </authorList>
    </citation>
    <scope>NUCLEOTIDE SEQUENCE [LARGE SCALE GENOMIC DNA]</scope>
    <source>
        <strain evidence="6 7">DSM 17976</strain>
    </source>
</reference>
<dbReference type="PANTHER" id="PTHR34389:SF2">
    <property type="entry name" value="L-RHAMNOSE MUTAROTASE"/>
    <property type="match status" value="1"/>
</dbReference>
<gene>
    <name evidence="6" type="ORF">FHS57_004627</name>
</gene>
<dbReference type="Proteomes" id="UP000541352">
    <property type="component" value="Unassembled WGS sequence"/>
</dbReference>
<evidence type="ECO:0000256" key="2">
    <source>
        <dbReference type="ARBA" id="ARBA00023235"/>
    </source>
</evidence>
<evidence type="ECO:0000313" key="7">
    <source>
        <dbReference type="Proteomes" id="UP000541352"/>
    </source>
</evidence>
<keyword evidence="2 6" id="KW-0413">Isomerase</keyword>
<dbReference type="Gene3D" id="3.30.70.100">
    <property type="match status" value="1"/>
</dbReference>
<dbReference type="GO" id="GO:0062192">
    <property type="term" value="F:L-rhamnose mutarotase activity"/>
    <property type="evidence" value="ECO:0007669"/>
    <property type="project" value="UniProtKB-UniRule"/>
</dbReference>
<dbReference type="InterPro" id="IPR013448">
    <property type="entry name" value="L-rhamnose_mutarotase"/>
</dbReference>
<keyword evidence="4" id="KW-0684">Rhamnose metabolism</keyword>
<sequence length="104" mass="11974">MEKVAFLMKLKPGFEAEYKKRHDEIWPELSAVLTEAGVYDYSIYLDRATGILFAVQKRTENNTADDLPNHPIVKKWWAYMADIMDTNADNSPVSTSIDCVFHMD</sequence>